<protein>
    <submittedName>
        <fullName evidence="1">Uncharacterized protein</fullName>
    </submittedName>
</protein>
<name>S7Z891_PENO1</name>
<dbReference type="PhylomeDB" id="S7Z891"/>
<proteinExistence type="predicted"/>
<sequence>MGITLHPYTRNAATRYHGESCEKEADESLTPLNNPSDDWPSLVKVTGLSESDGTTTGQCELVRSPERRVILKLYNLRPFNPRITRALQAEVERSLLSNNPTPPTVSWPYLAVDEIVITSTEVENAPMELQFGALIGRPPALNTKGKKRVAFTADDLAECCRFAFQ</sequence>
<gene>
    <name evidence="1" type="ORF">PDE_01729</name>
</gene>
<organism evidence="1 2">
    <name type="scientific">Penicillium oxalicum (strain 114-2 / CGMCC 5302)</name>
    <name type="common">Penicillium decumbens</name>
    <dbReference type="NCBI Taxonomy" id="933388"/>
    <lineage>
        <taxon>Eukaryota</taxon>
        <taxon>Fungi</taxon>
        <taxon>Dikarya</taxon>
        <taxon>Ascomycota</taxon>
        <taxon>Pezizomycotina</taxon>
        <taxon>Eurotiomycetes</taxon>
        <taxon>Eurotiomycetidae</taxon>
        <taxon>Eurotiales</taxon>
        <taxon>Aspergillaceae</taxon>
        <taxon>Penicillium</taxon>
    </lineage>
</organism>
<dbReference type="AlphaFoldDB" id="S7Z891"/>
<accession>S7Z891</accession>
<evidence type="ECO:0000313" key="1">
    <source>
        <dbReference type="EMBL" id="EPS26790.1"/>
    </source>
</evidence>
<evidence type="ECO:0000313" key="2">
    <source>
        <dbReference type="Proteomes" id="UP000019376"/>
    </source>
</evidence>
<dbReference type="EMBL" id="KB644409">
    <property type="protein sequence ID" value="EPS26790.1"/>
    <property type="molecule type" value="Genomic_DNA"/>
</dbReference>
<keyword evidence="2" id="KW-1185">Reference proteome</keyword>
<dbReference type="OrthoDB" id="76567at2759"/>
<dbReference type="HOGENOM" id="CLU_1611348_0_0_1"/>
<dbReference type="Proteomes" id="UP000019376">
    <property type="component" value="Unassembled WGS sequence"/>
</dbReference>
<reference evidence="1 2" key="1">
    <citation type="journal article" date="2013" name="PLoS ONE">
        <title>Genomic and secretomic analyses reveal unique features of the lignocellulolytic enzyme system of Penicillium decumbens.</title>
        <authorList>
            <person name="Liu G."/>
            <person name="Zhang L."/>
            <person name="Wei X."/>
            <person name="Zou G."/>
            <person name="Qin Y."/>
            <person name="Ma L."/>
            <person name="Li J."/>
            <person name="Zheng H."/>
            <person name="Wang S."/>
            <person name="Wang C."/>
            <person name="Xun L."/>
            <person name="Zhao G.-P."/>
            <person name="Zhou Z."/>
            <person name="Qu Y."/>
        </authorList>
    </citation>
    <scope>NUCLEOTIDE SEQUENCE [LARGE SCALE GENOMIC DNA]</scope>
    <source>
        <strain evidence="2">114-2 / CGMCC 5302</strain>
    </source>
</reference>